<dbReference type="EMBL" id="JBHSRD010000008">
    <property type="protein sequence ID" value="MFC6008927.1"/>
    <property type="molecule type" value="Genomic_DNA"/>
</dbReference>
<feature type="transmembrane region" description="Helical" evidence="6">
    <location>
        <begin position="50"/>
        <end position="70"/>
    </location>
</feature>
<dbReference type="PANTHER" id="PTHR20855:SF3">
    <property type="entry name" value="LD03007P"/>
    <property type="match status" value="1"/>
</dbReference>
<feature type="transmembrane region" description="Helical" evidence="6">
    <location>
        <begin position="228"/>
        <end position="249"/>
    </location>
</feature>
<comment type="subcellular location">
    <subcellularLocation>
        <location evidence="1">Membrane</location>
        <topology evidence="1">Multi-pass membrane protein</topology>
    </subcellularLocation>
</comment>
<evidence type="ECO:0000256" key="6">
    <source>
        <dbReference type="SAM" id="Phobius"/>
    </source>
</evidence>
<evidence type="ECO:0000256" key="2">
    <source>
        <dbReference type="ARBA" id="ARBA00022692"/>
    </source>
</evidence>
<feature type="transmembrane region" description="Helical" evidence="6">
    <location>
        <begin position="191"/>
        <end position="213"/>
    </location>
</feature>
<feature type="compositionally biased region" description="Polar residues" evidence="5">
    <location>
        <begin position="1"/>
        <end position="14"/>
    </location>
</feature>
<keyword evidence="3 6" id="KW-1133">Transmembrane helix</keyword>
<proteinExistence type="predicted"/>
<keyword evidence="4 6" id="KW-0472">Membrane</keyword>
<evidence type="ECO:0000256" key="5">
    <source>
        <dbReference type="SAM" id="MobiDB-lite"/>
    </source>
</evidence>
<evidence type="ECO:0000256" key="4">
    <source>
        <dbReference type="ARBA" id="ARBA00023136"/>
    </source>
</evidence>
<evidence type="ECO:0000313" key="7">
    <source>
        <dbReference type="EMBL" id="MFC6008927.1"/>
    </source>
</evidence>
<sequence length="253" mass="26971">MSQQPSATNQNPGDESQRAGMGETVGDAMSDAMTAVSDAVAAVKPKLRGWLHAGTFPLVVAAGIVLIALAPSPAGRITATIFTLSAALLFGTSALYHRGNWSPRTAILLKRMDHSNIFLIIAGSYTPFAALLLPPGKARTLLLVVWIGALLGVLFRVFWVGAPRWLYTPVYIALGWVAVFYLPAFLHTGGVALIVLIIVGGGLYTAGGVIYGIKRPNPSPRWFGFHEIFHACTVAAFVVHYIAVSFAVYSHPS</sequence>
<protein>
    <submittedName>
        <fullName evidence="7">Hemolysin III family protein</fullName>
    </submittedName>
</protein>
<evidence type="ECO:0000256" key="1">
    <source>
        <dbReference type="ARBA" id="ARBA00004141"/>
    </source>
</evidence>
<dbReference type="Pfam" id="PF03006">
    <property type="entry name" value="HlyIII"/>
    <property type="match status" value="1"/>
</dbReference>
<name>A0ABW1JHU4_9ACTN</name>
<keyword evidence="2 6" id="KW-0812">Transmembrane</keyword>
<dbReference type="InterPro" id="IPR004254">
    <property type="entry name" value="AdipoR/HlyIII-related"/>
</dbReference>
<keyword evidence="8" id="KW-1185">Reference proteome</keyword>
<feature type="region of interest" description="Disordered" evidence="5">
    <location>
        <begin position="1"/>
        <end position="22"/>
    </location>
</feature>
<gene>
    <name evidence="7" type="ORF">ACFQDO_17475</name>
</gene>
<feature type="transmembrane region" description="Helical" evidence="6">
    <location>
        <begin position="116"/>
        <end position="133"/>
    </location>
</feature>
<accession>A0ABW1JHU4</accession>
<dbReference type="Proteomes" id="UP001596189">
    <property type="component" value="Unassembled WGS sequence"/>
</dbReference>
<feature type="transmembrane region" description="Helical" evidence="6">
    <location>
        <begin position="140"/>
        <end position="159"/>
    </location>
</feature>
<reference evidence="8" key="1">
    <citation type="journal article" date="2019" name="Int. J. Syst. Evol. Microbiol.">
        <title>The Global Catalogue of Microorganisms (GCM) 10K type strain sequencing project: providing services to taxonomists for standard genome sequencing and annotation.</title>
        <authorList>
            <consortium name="The Broad Institute Genomics Platform"/>
            <consortium name="The Broad Institute Genome Sequencing Center for Infectious Disease"/>
            <person name="Wu L."/>
            <person name="Ma J."/>
        </authorList>
    </citation>
    <scope>NUCLEOTIDE SEQUENCE [LARGE SCALE GENOMIC DNA]</scope>
    <source>
        <strain evidence="8">KACC 14249</strain>
    </source>
</reference>
<evidence type="ECO:0000256" key="3">
    <source>
        <dbReference type="ARBA" id="ARBA00022989"/>
    </source>
</evidence>
<dbReference type="RefSeq" id="WP_378227126.1">
    <property type="nucleotide sequence ID" value="NZ_BAABFP010000007.1"/>
</dbReference>
<organism evidence="7 8">
    <name type="scientific">Angustibacter luteus</name>
    <dbReference type="NCBI Taxonomy" id="658456"/>
    <lineage>
        <taxon>Bacteria</taxon>
        <taxon>Bacillati</taxon>
        <taxon>Actinomycetota</taxon>
        <taxon>Actinomycetes</taxon>
        <taxon>Kineosporiales</taxon>
        <taxon>Kineosporiaceae</taxon>
    </lineage>
</organism>
<evidence type="ECO:0000313" key="8">
    <source>
        <dbReference type="Proteomes" id="UP001596189"/>
    </source>
</evidence>
<feature type="transmembrane region" description="Helical" evidence="6">
    <location>
        <begin position="77"/>
        <end position="96"/>
    </location>
</feature>
<comment type="caution">
    <text evidence="7">The sequence shown here is derived from an EMBL/GenBank/DDBJ whole genome shotgun (WGS) entry which is preliminary data.</text>
</comment>
<dbReference type="PANTHER" id="PTHR20855">
    <property type="entry name" value="ADIPOR/PROGESTIN RECEPTOR-RELATED"/>
    <property type="match status" value="1"/>
</dbReference>
<feature type="transmembrane region" description="Helical" evidence="6">
    <location>
        <begin position="165"/>
        <end position="184"/>
    </location>
</feature>